<keyword evidence="3" id="KW-0678">Repressor</keyword>
<dbReference type="VEuPathDB" id="VectorBase:LLONM1_003091"/>
<evidence type="ECO:0000313" key="11">
    <source>
        <dbReference type="Proteomes" id="UP000092461"/>
    </source>
</evidence>
<feature type="region of interest" description="Disordered" evidence="8">
    <location>
        <begin position="1"/>
        <end position="20"/>
    </location>
</feature>
<dbReference type="SMART" id="SM01281">
    <property type="entry name" value="Med12"/>
    <property type="match status" value="1"/>
</dbReference>
<accession>A0A1B0CC63</accession>
<feature type="region of interest" description="Disordered" evidence="8">
    <location>
        <begin position="203"/>
        <end position="226"/>
    </location>
</feature>
<feature type="compositionally biased region" description="Polar residues" evidence="8">
    <location>
        <begin position="739"/>
        <end position="751"/>
    </location>
</feature>
<protein>
    <recommendedName>
        <fullName evidence="9">Mediator complex subunit Med12 domain-containing protein</fullName>
    </recommendedName>
</protein>
<comment type="similarity">
    <text evidence="2">Belongs to the Mediator complex subunit 12 family.</text>
</comment>
<evidence type="ECO:0000256" key="8">
    <source>
        <dbReference type="SAM" id="MobiDB-lite"/>
    </source>
</evidence>
<dbReference type="Proteomes" id="UP000092461">
    <property type="component" value="Unassembled WGS sequence"/>
</dbReference>
<evidence type="ECO:0000259" key="9">
    <source>
        <dbReference type="SMART" id="SM01281"/>
    </source>
</evidence>
<keyword evidence="6" id="KW-0804">Transcription</keyword>
<comment type="subcellular location">
    <subcellularLocation>
        <location evidence="1">Nucleus</location>
    </subcellularLocation>
</comment>
<dbReference type="EMBL" id="AJWK01006207">
    <property type="status" value="NOT_ANNOTATED_CDS"/>
    <property type="molecule type" value="Genomic_DNA"/>
</dbReference>
<dbReference type="Pfam" id="PF12145">
    <property type="entry name" value="Med12-LCEWAV"/>
    <property type="match status" value="1"/>
</dbReference>
<keyword evidence="11" id="KW-1185">Reference proteome</keyword>
<feature type="region of interest" description="Disordered" evidence="8">
    <location>
        <begin position="561"/>
        <end position="605"/>
    </location>
</feature>
<dbReference type="VEuPathDB" id="VectorBase:LLOJ001843"/>
<feature type="domain" description="Mediator complex subunit Med12" evidence="9">
    <location>
        <begin position="289"/>
        <end position="349"/>
    </location>
</feature>
<evidence type="ECO:0000313" key="10">
    <source>
        <dbReference type="EnsemblMetazoa" id="LLOJ001843-PA"/>
    </source>
</evidence>
<feature type="region of interest" description="Disordered" evidence="8">
    <location>
        <begin position="1568"/>
        <end position="1590"/>
    </location>
</feature>
<sequence length="1965" mass="217783">MSTAAASSADHCHPHHHDHHVHFDESAIKENLEADNSIVYQKSGEDGVLVHLGFLQINHRYLLELQLPSTVSPAFLFGERIALSRDERCLPNVNCKYIEFTGKVGGHYDLKVEFLAHKEKLLREELHLVNVQNFEEKLKLVLSARVLGRGKGTPMLRNGIHCVGVEQDEESEASDWQGFSKGEGSKETMSVYNLIYDMKKKRPLKRPRLGPPDIYPQEAKQKEDELTSSNVKQGFTLLPHMEEFGTARNYNVTANKVGSYFNAILARKEELMTLPDSGRKKQQINPKDNFWPVTARTKATLDTWFKDLAGTKPLVSLAKKAPSFNKKEEIFAILSENQVSMQRAAWFIKLSSAYTVAVSEAKIKKRQMPDPATEWTGTMIKFMRELIPKLHEHYYQGVLPEKLQSSSASSSTPTSSASSTSITNTVPTPLTSPASSMHSPGNLGSTPSSTLLAPPSPQDEHKLALKQWTYCMQLSKYMYEEGLLDKHEFLNWILDLLDKVRSQPTDDGLLKLFLPLALQYMSDFVQSERLSRRLAYLVCKKMGHMINSAVENRHLMSQETAAAATAGNVKTEPAEAQNTDASKNPENADAKENPNKTGAKSAPVNGVQSTNPYTFFSDYMNCAHHRDLILQWSAIIQVITIECPTALVWCGIGENRASSIFIGSPLDHLPISPSSLPMPPRFTQANEEIRKQLRVVEESIKIRSKHAEARWCTDKWQSRWGEHRAMAVAWLLDKRQTEVTSSNENEATNGNSDDKDSISSGAGINGSPVFQKILMNFLDNDAPVLEENGSPQNRSQFTNLVHLFSELIRHDVFSHDGYMCTLIARGDLTTKGISATQPHTNVIPPGPISNPTKTSPGMHPGLDEDVFAGIEFKSKIEEFDDSNVDDDLDKLLQHIKSDQQNSMDAPDSPKDPDNSTQGASHIGIGTDSTVSRHFLYTKHFPLSQDGDMASQHDCNQRYILLFGVGKERDEKKHAVKKMSKEICKLFSKKFSIDVAEGILKELPEVESQLISKNSILVRNYTTSLSLYVVGVLRRYHCCLLLSPEQTSAVFEGLCKVVKHVTNPGDCSSAERCILAYLFDLYSSCSLLKTKPQPTEPFHNAYPKIKQALYSAVQIQASTHPYNPQFMIEILTQPKRGGKIEAGWGRPLNDSAANRYSFVCNAILAVVRENDNDRLNDIAATCAELTACCNALSAEWLGALVALCGSSNDTFYPDIVCQVDVQNLSIHNALAVFTCILVARHCFSLENFVASVALPALVAICNGTGRDMTPEAEAGARLTCHLLLRLFKTIEIPQPGLYSVSTSPNPIISGPACNIKLSCDRHLLAAAHKNIAVGPVLAVLKGILVVGDAMAHKASSVHSSGKRSGLNTPVHPGSTPKSMGSAGDLSHILGTSEFGLLGNCDEPMLDSSQQNHSVHSENASSLYDFAQHVLRQICSQEWVLERCLQNAEELCLPGMLIDPMLTPKQAQRLLHMICYAENESNMKAEMDQKSIIVRILENLEQWSLRISWLDLQLMFKQTNSNSAELTNWLDTEKPSIWLVAPLVSKLPSQVQGRILRVAGQVLESTNIFGAKGRDSGNGGNNGGGSCSKRKATPQLSHQPFLGLVLTCLKGQDEQKEGLLTSLHTQLSQFLQSNKEMERIGGIEDPQGRESMLDALQLRFSLVGGMFDSIQKNAASTTDWAILLAQLISQGVIDLTNNSELFTTVVDMLATLIHSTLVSDSQSERDDTKKSYTNLMKKLRKELGDKNNASVKFVRQLLPLSKQTCEVIACDSASSLTDTKGNKISGFDSIDKKYGLRIADKQRVSVWDLLEGHKNPAPLSWAWFGAVKMERKPLAYEDSHRLLKYHTHSLTKPSSYFHEPLPLPPEDLEPLPEKPVSFGDASKQDTLLKMLSLQKEDMKADTPSSVDQSPSAMIGTNGRVKPKGRRPRKPKPGPANIPINQPQQPQPPPQQQQQQQQQQPMQTQMPN</sequence>
<feature type="compositionally biased region" description="Polar residues" evidence="8">
    <location>
        <begin position="1900"/>
        <end position="1909"/>
    </location>
</feature>
<proteinExistence type="inferred from homology"/>
<keyword evidence="7" id="KW-0539">Nucleus</keyword>
<evidence type="ECO:0000256" key="5">
    <source>
        <dbReference type="ARBA" id="ARBA00023159"/>
    </source>
</evidence>
<evidence type="ECO:0000256" key="7">
    <source>
        <dbReference type="ARBA" id="ARBA00023242"/>
    </source>
</evidence>
<reference evidence="10" key="1">
    <citation type="submission" date="2020-05" db="UniProtKB">
        <authorList>
            <consortium name="EnsemblMetazoa"/>
        </authorList>
    </citation>
    <scope>IDENTIFICATION</scope>
    <source>
        <strain evidence="10">Jacobina</strain>
    </source>
</reference>
<dbReference type="GO" id="GO:0016592">
    <property type="term" value="C:mediator complex"/>
    <property type="evidence" value="ECO:0007669"/>
    <property type="project" value="InterPro"/>
</dbReference>
<dbReference type="Pfam" id="PF15006">
    <property type="entry name" value="DUF4517"/>
    <property type="match status" value="1"/>
</dbReference>
<evidence type="ECO:0000256" key="3">
    <source>
        <dbReference type="ARBA" id="ARBA00022491"/>
    </source>
</evidence>
<dbReference type="PANTHER" id="PTHR46007">
    <property type="entry name" value="MEDIATOR OF RNA POLYMERASE II TRANSCRIPTION SUBUNIT 12"/>
    <property type="match status" value="1"/>
</dbReference>
<dbReference type="GO" id="GO:0045944">
    <property type="term" value="P:positive regulation of transcription by RNA polymerase II"/>
    <property type="evidence" value="ECO:0007669"/>
    <property type="project" value="TreeGrafter"/>
</dbReference>
<dbReference type="VEuPathDB" id="VectorBase:LLONM1_001503"/>
<feature type="region of interest" description="Disordered" evidence="8">
    <location>
        <begin position="898"/>
        <end position="925"/>
    </location>
</feature>
<name>A0A1B0CC63_LUTLO</name>
<organism evidence="10 11">
    <name type="scientific">Lutzomyia longipalpis</name>
    <name type="common">Sand fly</name>
    <dbReference type="NCBI Taxonomy" id="7200"/>
    <lineage>
        <taxon>Eukaryota</taxon>
        <taxon>Metazoa</taxon>
        <taxon>Ecdysozoa</taxon>
        <taxon>Arthropoda</taxon>
        <taxon>Hexapoda</taxon>
        <taxon>Insecta</taxon>
        <taxon>Pterygota</taxon>
        <taxon>Neoptera</taxon>
        <taxon>Endopterygota</taxon>
        <taxon>Diptera</taxon>
        <taxon>Nematocera</taxon>
        <taxon>Psychodoidea</taxon>
        <taxon>Psychodidae</taxon>
        <taxon>Lutzomyia</taxon>
        <taxon>Lutzomyia</taxon>
    </lineage>
</organism>
<evidence type="ECO:0000256" key="6">
    <source>
        <dbReference type="ARBA" id="ARBA00023163"/>
    </source>
</evidence>
<feature type="region of interest" description="Disordered" evidence="8">
    <location>
        <begin position="1894"/>
        <end position="1965"/>
    </location>
</feature>
<evidence type="ECO:0000256" key="2">
    <source>
        <dbReference type="ARBA" id="ARBA00010289"/>
    </source>
</evidence>
<dbReference type="GO" id="GO:0003713">
    <property type="term" value="F:transcription coactivator activity"/>
    <property type="evidence" value="ECO:0007669"/>
    <property type="project" value="TreeGrafter"/>
</dbReference>
<dbReference type="EnsemblMetazoa" id="LLOJ001843-RA">
    <property type="protein sequence ID" value="LLOJ001843-PA"/>
    <property type="gene ID" value="LLOJ001843"/>
</dbReference>
<feature type="compositionally biased region" description="Polar residues" evidence="8">
    <location>
        <begin position="422"/>
        <end position="444"/>
    </location>
</feature>
<dbReference type="InterPro" id="IPR021990">
    <property type="entry name" value="Mediator_Med12_LCEWAV"/>
</dbReference>
<dbReference type="InterPro" id="IPR051647">
    <property type="entry name" value="Mediator_comp_sub12"/>
</dbReference>
<feature type="region of interest" description="Disordered" evidence="8">
    <location>
        <begin position="836"/>
        <end position="864"/>
    </location>
</feature>
<feature type="region of interest" description="Disordered" evidence="8">
    <location>
        <begin position="1355"/>
        <end position="1381"/>
    </location>
</feature>
<dbReference type="Pfam" id="PF09497">
    <property type="entry name" value="Med12"/>
    <property type="match status" value="1"/>
</dbReference>
<feature type="compositionally biased region" description="Polar residues" evidence="8">
    <location>
        <begin position="576"/>
        <end position="585"/>
    </location>
</feature>
<evidence type="ECO:0000256" key="1">
    <source>
        <dbReference type="ARBA" id="ARBA00004123"/>
    </source>
</evidence>
<feature type="compositionally biased region" description="Gly residues" evidence="8">
    <location>
        <begin position="1574"/>
        <end position="1584"/>
    </location>
</feature>
<dbReference type="PANTHER" id="PTHR46007:SF11">
    <property type="entry name" value="MEDIATOR OF RNA POLYMERASE II TRANSCRIPTION SUBUNIT 12"/>
    <property type="match status" value="1"/>
</dbReference>
<keyword evidence="5" id="KW-0010">Activator</keyword>
<feature type="compositionally biased region" description="Low complexity" evidence="8">
    <location>
        <begin position="405"/>
        <end position="421"/>
    </location>
</feature>
<evidence type="ECO:0000256" key="4">
    <source>
        <dbReference type="ARBA" id="ARBA00023015"/>
    </source>
</evidence>
<feature type="compositionally biased region" description="Low complexity" evidence="8">
    <location>
        <begin position="1949"/>
        <end position="1965"/>
    </location>
</feature>
<feature type="region of interest" description="Disordered" evidence="8">
    <location>
        <begin position="1852"/>
        <end position="1881"/>
    </location>
</feature>
<feature type="region of interest" description="Disordered" evidence="8">
    <location>
        <begin position="405"/>
        <end position="458"/>
    </location>
</feature>
<feature type="region of interest" description="Disordered" evidence="8">
    <location>
        <begin position="739"/>
        <end position="762"/>
    </location>
</feature>
<keyword evidence="4" id="KW-0805">Transcription regulation</keyword>
<feature type="compositionally biased region" description="Basic residues" evidence="8">
    <location>
        <begin position="1918"/>
        <end position="1929"/>
    </location>
</feature>
<dbReference type="InterPro" id="IPR026794">
    <property type="entry name" value="ADISSP"/>
</dbReference>
<dbReference type="InterPro" id="IPR019035">
    <property type="entry name" value="Mediator_Med12"/>
</dbReference>